<evidence type="ECO:0000313" key="1">
    <source>
        <dbReference type="EMBL" id="UNK46139.1"/>
    </source>
</evidence>
<keyword evidence="2" id="KW-1185">Reference proteome</keyword>
<reference evidence="1 2" key="1">
    <citation type="submission" date="2022-03" db="EMBL/GenBank/DDBJ databases">
        <title>Isotopic signatures of nitrous oxide derived from detoxification processes.</title>
        <authorList>
            <person name="Behrendt U."/>
            <person name="Buchen C."/>
            <person name="Well R."/>
            <person name="Ulrich A."/>
            <person name="Rohe L."/>
            <person name="Kolb S."/>
            <person name="Schloter M."/>
            <person name="Horn M.A."/>
            <person name="Augustin J."/>
        </authorList>
    </citation>
    <scope>NUCLEOTIDE SEQUENCE [LARGE SCALE GENOMIC DNA]</scope>
    <source>
        <strain evidence="1 2">S4-C24</strain>
    </source>
</reference>
<protein>
    <submittedName>
        <fullName evidence="1">Pyrimidine dimer DNA glycosylase/endonuclease V</fullName>
    </submittedName>
</protein>
<dbReference type="Pfam" id="PF03013">
    <property type="entry name" value="Pyr_excise"/>
    <property type="match status" value="1"/>
</dbReference>
<proteinExistence type="predicted"/>
<sequence>MRIWSLHPRLLDGKGLVACWRETLLAQKVLAGETKGYRNHPQLQRFRATPDPMAAIGAYLCGMEAEALNRGYTFNAGLIRVKPELAAGCAPGSLAPPLPVTTGQLHYEFEHLMAKVAIRDPAHALALTGGTESPRITLVPAYVPEPHPLFTVVDGPVEAWERA</sequence>
<dbReference type="RefSeq" id="WP_241914230.1">
    <property type="nucleotide sequence ID" value="NZ_CP093326.1"/>
</dbReference>
<gene>
    <name evidence="1" type="ORF">MNQ99_01840</name>
</gene>
<organism evidence="1 2">
    <name type="scientific">Arthrobacter sulfonylureivorans</name>
    <dbReference type="NCBI Taxonomy" id="2486855"/>
    <lineage>
        <taxon>Bacteria</taxon>
        <taxon>Bacillati</taxon>
        <taxon>Actinomycetota</taxon>
        <taxon>Actinomycetes</taxon>
        <taxon>Micrococcales</taxon>
        <taxon>Micrococcaceae</taxon>
        <taxon>Arthrobacter</taxon>
    </lineage>
</organism>
<evidence type="ECO:0000313" key="2">
    <source>
        <dbReference type="Proteomes" id="UP000829069"/>
    </source>
</evidence>
<accession>A0ABY3W755</accession>
<dbReference type="Proteomes" id="UP000829069">
    <property type="component" value="Chromosome"/>
</dbReference>
<dbReference type="InterPro" id="IPR004260">
    <property type="entry name" value="Pyr-dimer_DNA_glycosylase"/>
</dbReference>
<dbReference type="EMBL" id="CP093326">
    <property type="protein sequence ID" value="UNK46139.1"/>
    <property type="molecule type" value="Genomic_DNA"/>
</dbReference>
<name>A0ABY3W755_9MICC</name>